<dbReference type="Proteomes" id="UP000800094">
    <property type="component" value="Unassembled WGS sequence"/>
</dbReference>
<gene>
    <name evidence="2" type="ORF">BU26DRAFT_501874</name>
</gene>
<keyword evidence="3" id="KW-1185">Reference proteome</keyword>
<organism evidence="2 3">
    <name type="scientific">Trematosphaeria pertusa</name>
    <dbReference type="NCBI Taxonomy" id="390896"/>
    <lineage>
        <taxon>Eukaryota</taxon>
        <taxon>Fungi</taxon>
        <taxon>Dikarya</taxon>
        <taxon>Ascomycota</taxon>
        <taxon>Pezizomycotina</taxon>
        <taxon>Dothideomycetes</taxon>
        <taxon>Pleosporomycetidae</taxon>
        <taxon>Pleosporales</taxon>
        <taxon>Massarineae</taxon>
        <taxon>Trematosphaeriaceae</taxon>
        <taxon>Trematosphaeria</taxon>
    </lineage>
</organism>
<dbReference type="RefSeq" id="XP_033688739.1">
    <property type="nucleotide sequence ID" value="XM_033826598.1"/>
</dbReference>
<dbReference type="InterPro" id="IPR011009">
    <property type="entry name" value="Kinase-like_dom_sf"/>
</dbReference>
<evidence type="ECO:0000256" key="1">
    <source>
        <dbReference type="SAM" id="MobiDB-lite"/>
    </source>
</evidence>
<name>A0A6A6IT75_9PLEO</name>
<feature type="region of interest" description="Disordered" evidence="1">
    <location>
        <begin position="1022"/>
        <end position="1077"/>
    </location>
</feature>
<evidence type="ECO:0008006" key="4">
    <source>
        <dbReference type="Google" id="ProtNLM"/>
    </source>
</evidence>
<dbReference type="OrthoDB" id="3793287at2759"/>
<protein>
    <recommendedName>
        <fullName evidence="4">Protein kinase domain-containing protein</fullName>
    </recommendedName>
</protein>
<feature type="region of interest" description="Disordered" evidence="1">
    <location>
        <begin position="913"/>
        <end position="996"/>
    </location>
</feature>
<feature type="compositionally biased region" description="Acidic residues" evidence="1">
    <location>
        <begin position="1028"/>
        <end position="1037"/>
    </location>
</feature>
<dbReference type="EMBL" id="ML987191">
    <property type="protein sequence ID" value="KAF2253735.1"/>
    <property type="molecule type" value="Genomic_DNA"/>
</dbReference>
<dbReference type="GeneID" id="54579928"/>
<feature type="region of interest" description="Disordered" evidence="1">
    <location>
        <begin position="1141"/>
        <end position="1160"/>
    </location>
</feature>
<dbReference type="SUPFAM" id="SSF56112">
    <property type="entry name" value="Protein kinase-like (PK-like)"/>
    <property type="match status" value="1"/>
</dbReference>
<evidence type="ECO:0000313" key="3">
    <source>
        <dbReference type="Proteomes" id="UP000800094"/>
    </source>
</evidence>
<accession>A0A6A6IT75</accession>
<reference evidence="2" key="1">
    <citation type="journal article" date="2020" name="Stud. Mycol.">
        <title>101 Dothideomycetes genomes: a test case for predicting lifestyles and emergence of pathogens.</title>
        <authorList>
            <person name="Haridas S."/>
            <person name="Albert R."/>
            <person name="Binder M."/>
            <person name="Bloem J."/>
            <person name="Labutti K."/>
            <person name="Salamov A."/>
            <person name="Andreopoulos B."/>
            <person name="Baker S."/>
            <person name="Barry K."/>
            <person name="Bills G."/>
            <person name="Bluhm B."/>
            <person name="Cannon C."/>
            <person name="Castanera R."/>
            <person name="Culley D."/>
            <person name="Daum C."/>
            <person name="Ezra D."/>
            <person name="Gonzalez J."/>
            <person name="Henrissat B."/>
            <person name="Kuo A."/>
            <person name="Liang C."/>
            <person name="Lipzen A."/>
            <person name="Lutzoni F."/>
            <person name="Magnuson J."/>
            <person name="Mondo S."/>
            <person name="Nolan M."/>
            <person name="Ohm R."/>
            <person name="Pangilinan J."/>
            <person name="Park H.-J."/>
            <person name="Ramirez L."/>
            <person name="Alfaro M."/>
            <person name="Sun H."/>
            <person name="Tritt A."/>
            <person name="Yoshinaga Y."/>
            <person name="Zwiers L.-H."/>
            <person name="Turgeon B."/>
            <person name="Goodwin S."/>
            <person name="Spatafora J."/>
            <person name="Crous P."/>
            <person name="Grigoriev I."/>
        </authorList>
    </citation>
    <scope>NUCLEOTIDE SEQUENCE</scope>
    <source>
        <strain evidence="2">CBS 122368</strain>
    </source>
</reference>
<proteinExistence type="predicted"/>
<dbReference type="AlphaFoldDB" id="A0A6A6IT75"/>
<sequence length="1160" mass="130676">MDLASTPNQVNLPEGCPEIPDRVAVDNLVAIVTIHDPEAFIANRDTRYRKLRVKGTNPATGRYDVLGCHVYLHRVRGQPTYQFGRSRPVRRTISAARTRADPVLDVYLPKSRVAMNQFTLLPVGESDCWRVQSVTETVTNVNGVLLQNATSRTKKQKNPLPHAIHLDQGRVNHVDIHGLRVDIWLIMPASDLLKSEPNFRPPVLFPALQHVEQRSEAWAQSRYILGAETHRVAVPETLNSYRVLQRFVGKWETAKLYRDAHHRARRDQEFRLFCKEKVDESIVQYKLSVELDGIPAVITASHENMMSYAQLHGEWLVRPIHPGRRFKLATAIIRPLFSALEFLHHHRIIHGSVSWESVLLHFAGDEVDKLLLVNYSSAFSVPADQAMPKDHMINDAQQAMELIEDCCGIWGLRKGPTQDASNEAEMREKTERAEKEHQMVQRVCADFFENKGGDRQSEKGLNLLKLLAKKEMEWSRAKTNQGHNAQLLQIASMTSPKLQVLIDKMPAALQNESRIGRTSFLVPSLGHKWLDDLPNRLYPKSWDLTPLDICAKLRALEGPVKKPWRTFKVTRTFTFHVYSFIWGVGPLYVMVDKESLTSYLVVCCELYPEWRKVIEAEYDAYIAHKSEVSTGTINAFRETLLEAGRLPTPMMDTLEKLATIRVPNRPRVYTIAEEHDVWYHAPSDMFNATQLQRHASPASFRDGVSNNDARCDNFAEVRGEPRIQGCYVPLLLLPAFANALGINVKDVPNNERAFPTLDPSDFSQVPHQGRIVLARIGLAAFATVTRTGDQFSHLPEGPLDIHSANPFLPTYFGDMKVLPRLPNDTFHHPPPAHWSKFKTAEEIEQEAKLSSRWILIPVGPSSKVRPRTPPETSDQPSRVVRLSLPRERLVELVQAPAPASIGHLLSRTLIEREQIRAKARPPTKRTSEEQHLAAGGVNPPGAKRAKRNPARENIGLTTSFLARNPNMKRSPPRRGLDPDQTFTPFAPSDGFEEDQEKVKEWLENLTESDDSNDDRRLTNFRIHRDSNDADDSNDEQNSEVPPLYPPGSPTEVASSLGDPPAATRTSTSPSPHDLSLDWNNPYLNFLRELRERQVTELRARAQDASVLSSCPGEPVAAEELPLPGSPGAAIRAWEAETRVARAAAESLPDTDVPEGTGREE</sequence>
<evidence type="ECO:0000313" key="2">
    <source>
        <dbReference type="EMBL" id="KAF2253735.1"/>
    </source>
</evidence>